<dbReference type="Proteomes" id="UP000027037">
    <property type="component" value="Unassembled WGS sequence"/>
</dbReference>
<name>A0A062U9U7_9PROT</name>
<dbReference type="Gene3D" id="2.40.170.20">
    <property type="entry name" value="TonB-dependent receptor, beta-barrel domain"/>
    <property type="match status" value="1"/>
</dbReference>
<reference evidence="17 18" key="1">
    <citation type="journal article" date="2014" name="Antonie Van Leeuwenhoek">
        <title>Hyphomonas beringensis sp. nov. and Hyphomonas chukchiensis sp. nov., isolated from surface seawater of the Bering Sea and Chukchi Sea.</title>
        <authorList>
            <person name="Li C."/>
            <person name="Lai Q."/>
            <person name="Li G."/>
            <person name="Dong C."/>
            <person name="Wang J."/>
            <person name="Liao Y."/>
            <person name="Shao Z."/>
        </authorList>
    </citation>
    <scope>NUCLEOTIDE SEQUENCE [LARGE SCALE GENOMIC DNA]</scope>
    <source>
        <strain evidence="17 18">25B14_1</strain>
    </source>
</reference>
<evidence type="ECO:0000259" key="16">
    <source>
        <dbReference type="Pfam" id="PF07715"/>
    </source>
</evidence>
<keyword evidence="10 11" id="KW-0998">Cell outer membrane</keyword>
<organism evidence="17 18">
    <name type="scientific">Hyphomonas beringensis</name>
    <dbReference type="NCBI Taxonomy" id="1280946"/>
    <lineage>
        <taxon>Bacteria</taxon>
        <taxon>Pseudomonadati</taxon>
        <taxon>Pseudomonadota</taxon>
        <taxon>Alphaproteobacteria</taxon>
        <taxon>Hyphomonadales</taxon>
        <taxon>Hyphomonadaceae</taxon>
        <taxon>Hyphomonas</taxon>
    </lineage>
</organism>
<keyword evidence="2 11" id="KW-0813">Transport</keyword>
<comment type="similarity">
    <text evidence="11 12">Belongs to the TonB-dependent receptor family.</text>
</comment>
<feature type="signal peptide" evidence="14">
    <location>
        <begin position="1"/>
        <end position="22"/>
    </location>
</feature>
<dbReference type="GO" id="GO:0009279">
    <property type="term" value="C:cell outer membrane"/>
    <property type="evidence" value="ECO:0007669"/>
    <property type="project" value="UniProtKB-SubCell"/>
</dbReference>
<dbReference type="STRING" id="1280946.HY29_17830"/>
<keyword evidence="3 11" id="KW-1134">Transmembrane beta strand</keyword>
<evidence type="ECO:0000313" key="17">
    <source>
        <dbReference type="EMBL" id="KCZ52920.1"/>
    </source>
</evidence>
<feature type="domain" description="TonB-dependent receptor-like beta-barrel" evidence="15">
    <location>
        <begin position="260"/>
        <end position="694"/>
    </location>
</feature>
<feature type="chain" id="PRO_5001614319" description="TonB-denpendent receptor" evidence="14">
    <location>
        <begin position="23"/>
        <end position="729"/>
    </location>
</feature>
<evidence type="ECO:0000256" key="6">
    <source>
        <dbReference type="ARBA" id="ARBA00023004"/>
    </source>
</evidence>
<dbReference type="Pfam" id="PF00593">
    <property type="entry name" value="TonB_dep_Rec_b-barrel"/>
    <property type="match status" value="1"/>
</dbReference>
<keyword evidence="5 11" id="KW-0812">Transmembrane</keyword>
<dbReference type="InterPro" id="IPR039426">
    <property type="entry name" value="TonB-dep_rcpt-like"/>
</dbReference>
<keyword evidence="6" id="KW-0408">Iron</keyword>
<keyword evidence="8 12" id="KW-0798">TonB box</keyword>
<keyword evidence="14" id="KW-0732">Signal</keyword>
<evidence type="ECO:0000256" key="3">
    <source>
        <dbReference type="ARBA" id="ARBA00022452"/>
    </source>
</evidence>
<dbReference type="EMBL" id="AWFF01000062">
    <property type="protein sequence ID" value="KCZ52920.1"/>
    <property type="molecule type" value="Genomic_DNA"/>
</dbReference>
<comment type="caution">
    <text evidence="17">The sequence shown here is derived from an EMBL/GenBank/DDBJ whole genome shotgun (WGS) entry which is preliminary data.</text>
</comment>
<dbReference type="InterPro" id="IPR036942">
    <property type="entry name" value="Beta-barrel_TonB_sf"/>
</dbReference>
<dbReference type="SUPFAM" id="SSF56935">
    <property type="entry name" value="Porins"/>
    <property type="match status" value="1"/>
</dbReference>
<keyword evidence="4" id="KW-0410">Iron transport</keyword>
<dbReference type="GO" id="GO:0006826">
    <property type="term" value="P:iron ion transport"/>
    <property type="evidence" value="ECO:0007669"/>
    <property type="project" value="UniProtKB-KW"/>
</dbReference>
<comment type="subcellular location">
    <subcellularLocation>
        <location evidence="1 11">Cell outer membrane</location>
        <topology evidence="1 11">Multi-pass membrane protein</topology>
    </subcellularLocation>
</comment>
<dbReference type="eggNOG" id="COG4774">
    <property type="taxonomic scope" value="Bacteria"/>
</dbReference>
<dbReference type="Pfam" id="PF07715">
    <property type="entry name" value="Plug"/>
    <property type="match status" value="1"/>
</dbReference>
<evidence type="ECO:0000259" key="15">
    <source>
        <dbReference type="Pfam" id="PF00593"/>
    </source>
</evidence>
<proteinExistence type="inferred from homology"/>
<gene>
    <name evidence="17" type="ORF">HY29_17830</name>
</gene>
<evidence type="ECO:0000256" key="12">
    <source>
        <dbReference type="RuleBase" id="RU003357"/>
    </source>
</evidence>
<dbReference type="PATRIC" id="fig|1280946.3.peg.2844"/>
<evidence type="ECO:0000256" key="2">
    <source>
        <dbReference type="ARBA" id="ARBA00022448"/>
    </source>
</evidence>
<evidence type="ECO:0000256" key="14">
    <source>
        <dbReference type="SAM" id="SignalP"/>
    </source>
</evidence>
<evidence type="ECO:0000256" key="7">
    <source>
        <dbReference type="ARBA" id="ARBA00023065"/>
    </source>
</evidence>
<evidence type="ECO:0000256" key="5">
    <source>
        <dbReference type="ARBA" id="ARBA00022692"/>
    </source>
</evidence>
<feature type="domain" description="TonB-dependent receptor plug" evidence="16">
    <location>
        <begin position="49"/>
        <end position="155"/>
    </location>
</feature>
<evidence type="ECO:0000256" key="4">
    <source>
        <dbReference type="ARBA" id="ARBA00022496"/>
    </source>
</evidence>
<dbReference type="CDD" id="cd01347">
    <property type="entry name" value="ligand_gated_channel"/>
    <property type="match status" value="1"/>
</dbReference>
<keyword evidence="7" id="KW-0406">Ion transport</keyword>
<evidence type="ECO:0000256" key="1">
    <source>
        <dbReference type="ARBA" id="ARBA00004571"/>
    </source>
</evidence>
<accession>A0A062U9U7</accession>
<evidence type="ECO:0008006" key="19">
    <source>
        <dbReference type="Google" id="ProtNLM"/>
    </source>
</evidence>
<keyword evidence="18" id="KW-1185">Reference proteome</keyword>
<evidence type="ECO:0000256" key="13">
    <source>
        <dbReference type="SAM" id="MobiDB-lite"/>
    </source>
</evidence>
<evidence type="ECO:0000256" key="8">
    <source>
        <dbReference type="ARBA" id="ARBA00023077"/>
    </source>
</evidence>
<evidence type="ECO:0000256" key="10">
    <source>
        <dbReference type="ARBA" id="ARBA00023237"/>
    </source>
</evidence>
<evidence type="ECO:0000256" key="11">
    <source>
        <dbReference type="PROSITE-ProRule" id="PRU01360"/>
    </source>
</evidence>
<dbReference type="InterPro" id="IPR012910">
    <property type="entry name" value="Plug_dom"/>
</dbReference>
<dbReference type="PROSITE" id="PS52016">
    <property type="entry name" value="TONB_DEPENDENT_REC_3"/>
    <property type="match status" value="1"/>
</dbReference>
<evidence type="ECO:0000313" key="18">
    <source>
        <dbReference type="Proteomes" id="UP000027037"/>
    </source>
</evidence>
<dbReference type="PANTHER" id="PTHR32552">
    <property type="entry name" value="FERRICHROME IRON RECEPTOR-RELATED"/>
    <property type="match status" value="1"/>
</dbReference>
<dbReference type="InterPro" id="IPR000531">
    <property type="entry name" value="Beta-barrel_TonB"/>
</dbReference>
<evidence type="ECO:0000256" key="9">
    <source>
        <dbReference type="ARBA" id="ARBA00023136"/>
    </source>
</evidence>
<sequence>MVMKSLLLVAASVLAISSGAFAQSDGAEEDDQYVLNNIVITAQKREQNLLDVPISITAFTGDALEENGVGDLGDLQNLVPNFQVSDNVSVRTVYVRGVGGGGRTVAFDTRTGIYLDGVYIGQPMAADAVLVNLERVEVLRGPQGYLYGQNTVSGAVNLVTKAPSNELEAKVIGSYGNENETKLVSMLNVPIVDEKLLLRVGGSYHTRDGFMENVTLGTNPDDQEDFAGRAQLRYMPTSDLIIDFSADYAKQLSHKVNGEARSDTFNTGGTPNPPADKPFIVDDDYPEKDVNENWGLALTVGYEMSGATLTSTTGYRNAARKWDVDVDHGSAGFGFLNYVDNYETLSQEFRLNGDVGRLTYVAGLYYMNTKGENDRSITYAAQAPLLGIPAYSVINTNPSVDNSSFAIFTALDYALTDELTLNLGGRVNYETKELTFNQSSDLGPPITNIAVVSDYVRDFNETSFSPSIGLTWQPTPDTTVYTKYSRGVKSGGFNADYLNTSQLEGDLSLAKETVDSFEIGSKLARLDGRLTLSADVFYAKYSDYQVSQFRIAENVSPPSIELVLNNAGQVETYGPELELSWAPVDNLVIGLSGAWLHAEYSEFKDGGGIGVDYSGNQLEFAPELTAAATVDYTKPLSNGAEAFVRMNVAYHGDQYSDSSNEEQFHQDAYTLVNGKIGWTSPSGDWDVSLYAKNLFDEEYDLGTSPDAFTTLFGKYGDPRTYGVEVSWNY</sequence>
<feature type="region of interest" description="Disordered" evidence="13">
    <location>
        <begin position="259"/>
        <end position="282"/>
    </location>
</feature>
<keyword evidence="9 11" id="KW-0472">Membrane</keyword>
<protein>
    <recommendedName>
        <fullName evidence="19">TonB-denpendent receptor</fullName>
    </recommendedName>
</protein>
<dbReference type="AlphaFoldDB" id="A0A062U9U7"/>
<dbReference type="PANTHER" id="PTHR32552:SF81">
    <property type="entry name" value="TONB-DEPENDENT OUTER MEMBRANE RECEPTOR"/>
    <property type="match status" value="1"/>
</dbReference>